<feature type="coiled-coil region" evidence="1">
    <location>
        <begin position="571"/>
        <end position="619"/>
    </location>
</feature>
<feature type="compositionally biased region" description="Polar residues" evidence="2">
    <location>
        <begin position="310"/>
        <end position="324"/>
    </location>
</feature>
<gene>
    <name evidence="3" type="ORF">JRQ81_000549</name>
</gene>
<organism evidence="3 4">
    <name type="scientific">Phrynocephalus forsythii</name>
    <dbReference type="NCBI Taxonomy" id="171643"/>
    <lineage>
        <taxon>Eukaryota</taxon>
        <taxon>Metazoa</taxon>
        <taxon>Chordata</taxon>
        <taxon>Craniata</taxon>
        <taxon>Vertebrata</taxon>
        <taxon>Euteleostomi</taxon>
        <taxon>Lepidosauria</taxon>
        <taxon>Squamata</taxon>
        <taxon>Bifurcata</taxon>
        <taxon>Unidentata</taxon>
        <taxon>Episquamata</taxon>
        <taxon>Toxicofera</taxon>
        <taxon>Iguania</taxon>
        <taxon>Acrodonta</taxon>
        <taxon>Agamidae</taxon>
        <taxon>Agaminae</taxon>
        <taxon>Phrynocephalus</taxon>
    </lineage>
</organism>
<reference evidence="3" key="1">
    <citation type="journal article" date="2023" name="DNA Res.">
        <title>Chromosome-level genome assembly of Phrynocephalus forsythii using third-generation DNA sequencing and Hi-C analysis.</title>
        <authorList>
            <person name="Qi Y."/>
            <person name="Zhao W."/>
            <person name="Zhao Y."/>
            <person name="Niu C."/>
            <person name="Cao S."/>
            <person name="Zhang Y."/>
        </authorList>
    </citation>
    <scope>NUCLEOTIDE SEQUENCE</scope>
    <source>
        <tissue evidence="3">Muscle</tissue>
    </source>
</reference>
<evidence type="ECO:0000256" key="1">
    <source>
        <dbReference type="SAM" id="Coils"/>
    </source>
</evidence>
<feature type="region of interest" description="Disordered" evidence="2">
    <location>
        <begin position="94"/>
        <end position="113"/>
    </location>
</feature>
<sequence>MLAAQLIKYREDLNQVLSLKDSQLKELLTQKLELIKNLEQEKHELQKNLKETRLSVQVQEEIIESVRLENTKLTSKANDLEIVVASINKERLASESQQKFPGQDKEKFDQKQLAASPQLEKMEQRLQEFQQMVGKNKNDAEKEVIESSQKGLWDVHFQNKELRSQLESFRKALTALQDDRERLIEDFRVLQSKYSSELKAEKRRADKLETEISNFKSNFLNMLQQNFLWNQSSQEAKNKKTLDQLAEELENLCKLLTSRNLEISQLSSECENYSQQLDAFSKAMSSLQGDRERLLQELRKLQVAHEAKQGPSSVSTPSDNTSEISSLKHNLEDLQVDRDRLVKEGAIVATAEISKLKAKIDDLERDLQQTKSFQEEAEKEKISYQNELIGLRMEKNLLLAEYQALQSQFQASLKEKEQQITELQRMHHEVVSQGTIAAVAGYPMKGLETVALLGSTDVPEQMSHLLNERNRLQNELQRCLQEMHQRELRFQQMNSKAMQSVEENAVLSAQLKTVSQTLRDNQLRYTDLQNRYLQLEREYQTQIASVQGPAQGEPQTQVPPGAPQEKAAVIVEIDNMELSELRKRLAEMETQHDSAQQTVSQLTEMLSNEKTRRQAAEEALGLSEDQFKRLEVTAYRSTPREYAVQMESDEEREALIINSNEHIIVRKVKGGTLSFRRWIRGRSLYCSKLLTSRAKSRYLFLSYLVILHLLVFCA</sequence>
<dbReference type="AlphaFoldDB" id="A0A9Q0Y5J1"/>
<comment type="caution">
    <text evidence="3">The sequence shown here is derived from an EMBL/GenBank/DDBJ whole genome shotgun (WGS) entry which is preliminary data.</text>
</comment>
<evidence type="ECO:0000313" key="4">
    <source>
        <dbReference type="Proteomes" id="UP001142489"/>
    </source>
</evidence>
<feature type="coiled-coil region" evidence="1">
    <location>
        <begin position="462"/>
        <end position="489"/>
    </location>
</feature>
<dbReference type="GO" id="GO:0005794">
    <property type="term" value="C:Golgi apparatus"/>
    <property type="evidence" value="ECO:0007669"/>
    <property type="project" value="InterPro"/>
</dbReference>
<dbReference type="OrthoDB" id="2441647at2759"/>
<keyword evidence="1" id="KW-0175">Coiled coil</keyword>
<feature type="region of interest" description="Disordered" evidence="2">
    <location>
        <begin position="304"/>
        <end position="324"/>
    </location>
</feature>
<keyword evidence="4" id="KW-1185">Reference proteome</keyword>
<proteinExistence type="predicted"/>
<dbReference type="PANTHER" id="PTHR18887:SF4">
    <property type="entry name" value="GOLGIN SUBFAMILY B MEMBER 1-LIKE"/>
    <property type="match status" value="1"/>
</dbReference>
<dbReference type="PANTHER" id="PTHR18887">
    <property type="entry name" value="GOLGI-ASSOCIATED PROTEIN GCP360-RELATED"/>
    <property type="match status" value="1"/>
</dbReference>
<dbReference type="Proteomes" id="UP001142489">
    <property type="component" value="Unassembled WGS sequence"/>
</dbReference>
<protein>
    <submittedName>
        <fullName evidence="3">Uncharacterized protein</fullName>
    </submittedName>
</protein>
<evidence type="ECO:0000256" key="2">
    <source>
        <dbReference type="SAM" id="MobiDB-lite"/>
    </source>
</evidence>
<name>A0A9Q0Y5J1_9SAUR</name>
<dbReference type="EMBL" id="JAPFRF010000001">
    <property type="protein sequence ID" value="KAJ7344599.1"/>
    <property type="molecule type" value="Genomic_DNA"/>
</dbReference>
<dbReference type="InterPro" id="IPR026202">
    <property type="entry name" value="GOLGB1"/>
</dbReference>
<evidence type="ECO:0000313" key="3">
    <source>
        <dbReference type="EMBL" id="KAJ7344599.1"/>
    </source>
</evidence>
<accession>A0A9Q0Y5J1</accession>
<feature type="coiled-coil region" evidence="1">
    <location>
        <begin position="21"/>
        <end position="55"/>
    </location>
</feature>